<evidence type="ECO:0000313" key="2">
    <source>
        <dbReference type="EMBL" id="KPI37290.1"/>
    </source>
</evidence>
<feature type="region of interest" description="Disordered" evidence="1">
    <location>
        <begin position="62"/>
        <end position="103"/>
    </location>
</feature>
<sequence>MDDELYEEDADNFSFELDDELLPEDLDDIDLDTVASLAKIQHARDEIHDDDEGLEHFLDATTAEGVPDDLWGDADDSDDDANSDSENDDHLANIDFRPPEPFS</sequence>
<proteinExistence type="predicted"/>
<reference evidence="2 3" key="1">
    <citation type="submission" date="2015-06" db="EMBL/GenBank/DDBJ databases">
        <title>Draft genome of the ant-associated black yeast Phialophora attae CBS 131958.</title>
        <authorList>
            <person name="Moreno L.F."/>
            <person name="Stielow B.J."/>
            <person name="de Hoog S."/>
            <person name="Vicente V.A."/>
            <person name="Weiss V.A."/>
            <person name="de Vries M."/>
            <person name="Cruz L.M."/>
            <person name="Souza E.M."/>
        </authorList>
    </citation>
    <scope>NUCLEOTIDE SEQUENCE [LARGE SCALE GENOMIC DNA]</scope>
    <source>
        <strain evidence="2 3">CBS 131958</strain>
    </source>
</reference>
<evidence type="ECO:0000313" key="3">
    <source>
        <dbReference type="Proteomes" id="UP000038010"/>
    </source>
</evidence>
<comment type="caution">
    <text evidence="2">The sequence shown here is derived from an EMBL/GenBank/DDBJ whole genome shotgun (WGS) entry which is preliminary data.</text>
</comment>
<organism evidence="2 3">
    <name type="scientific">Cyphellophora attinorum</name>
    <dbReference type="NCBI Taxonomy" id="1664694"/>
    <lineage>
        <taxon>Eukaryota</taxon>
        <taxon>Fungi</taxon>
        <taxon>Dikarya</taxon>
        <taxon>Ascomycota</taxon>
        <taxon>Pezizomycotina</taxon>
        <taxon>Eurotiomycetes</taxon>
        <taxon>Chaetothyriomycetidae</taxon>
        <taxon>Chaetothyriales</taxon>
        <taxon>Cyphellophoraceae</taxon>
        <taxon>Cyphellophora</taxon>
    </lineage>
</organism>
<name>A0A0N1H703_9EURO</name>
<evidence type="ECO:0000256" key="1">
    <source>
        <dbReference type="SAM" id="MobiDB-lite"/>
    </source>
</evidence>
<dbReference type="Proteomes" id="UP000038010">
    <property type="component" value="Unassembled WGS sequence"/>
</dbReference>
<gene>
    <name evidence="2" type="ORF">AB675_1516</name>
</gene>
<accession>A0A0N1H703</accession>
<dbReference type="RefSeq" id="XP_017997253.1">
    <property type="nucleotide sequence ID" value="XM_018141414.1"/>
</dbReference>
<keyword evidence="3" id="KW-1185">Reference proteome</keyword>
<dbReference type="VEuPathDB" id="FungiDB:AB675_1516"/>
<dbReference type="AlphaFoldDB" id="A0A0N1H703"/>
<dbReference type="GeneID" id="28733294"/>
<dbReference type="EMBL" id="LFJN01000025">
    <property type="protein sequence ID" value="KPI37290.1"/>
    <property type="molecule type" value="Genomic_DNA"/>
</dbReference>
<protein>
    <submittedName>
        <fullName evidence="2">Uncharacterized protein</fullName>
    </submittedName>
</protein>
<feature type="compositionally biased region" description="Acidic residues" evidence="1">
    <location>
        <begin position="66"/>
        <end position="87"/>
    </location>
</feature>